<comment type="pathway">
    <text evidence="2">Cofactor biosynthesis; 7,8-dihydroneopterin triphosphate biosynthesis; 7,8-dihydroneopterin triphosphate from GTP: step 1/1.</text>
</comment>
<proteinExistence type="inferred from homology"/>
<dbReference type="InterPro" id="IPR022838">
    <property type="entry name" value="GTP_cyclohydrolase_FolE2"/>
</dbReference>
<protein>
    <recommendedName>
        <fullName evidence="2">GTP cyclohydrolase FolE2</fullName>
        <ecNumber evidence="2">3.5.4.16</ecNumber>
    </recommendedName>
</protein>
<dbReference type="PANTHER" id="PTHR36445">
    <property type="entry name" value="GTP CYCLOHYDROLASE MPTA"/>
    <property type="match status" value="1"/>
</dbReference>
<dbReference type="Pfam" id="PF02649">
    <property type="entry name" value="GCHY-1"/>
    <property type="match status" value="1"/>
</dbReference>
<dbReference type="OrthoDB" id="9774824at2"/>
<comment type="caution">
    <text evidence="4">The sequence shown here is derived from an EMBL/GenBank/DDBJ whole genome shotgun (WGS) entry which is preliminary data.</text>
</comment>
<dbReference type="AlphaFoldDB" id="A0A4Y9AI51"/>
<dbReference type="UniPathway" id="UPA00848">
    <property type="reaction ID" value="UER00151"/>
</dbReference>
<evidence type="ECO:0000256" key="3">
    <source>
        <dbReference type="SAM" id="MobiDB-lite"/>
    </source>
</evidence>
<evidence type="ECO:0000313" key="4">
    <source>
        <dbReference type="EMBL" id="TFJ94757.1"/>
    </source>
</evidence>
<evidence type="ECO:0000313" key="5">
    <source>
        <dbReference type="Proteomes" id="UP000298484"/>
    </source>
</evidence>
<feature type="site" description="May be catalytically important" evidence="2">
    <location>
        <position position="188"/>
    </location>
</feature>
<feature type="compositionally biased region" description="Basic and acidic residues" evidence="3">
    <location>
        <begin position="1"/>
        <end position="16"/>
    </location>
</feature>
<keyword evidence="5" id="KW-1185">Reference proteome</keyword>
<dbReference type="EC" id="3.5.4.16" evidence="2"/>
<name>A0A4Y9AI51_9BACI</name>
<accession>A0A4Y9AI51</accession>
<sequence>MDKARTIAKKQLPDKAQRHKLFGSVEPGPRTKPSKKSQMADLQNTKKDFLFDLDAVGIANVKHPITIASNQEPKTQTTIGTFEFSSSIEKSSKGTNMSRFTEQLQEFYQKGLVIDLKTLKGFTKNLAERLDQKDSEIKVQFPWFYERRGPQSGLSGMNHADITIRVKYDTEAGYTIEVSLSSLVTTLCPCSKEISEYSAHNQRGEVTITVSLAEDFDEESMDWKEWLLDAAESNASARLHPVLKRPDEKMVTEHAYENPRFVEDLARLVAADLYEMSFVNKFHVHCRNEESIHMHDAVASITYDKLQSESQEG</sequence>
<feature type="region of interest" description="Disordered" evidence="3">
    <location>
        <begin position="1"/>
        <end position="40"/>
    </location>
</feature>
<organism evidence="4 5">
    <name type="scientific">Lentibacillus salicampi</name>
    <dbReference type="NCBI Taxonomy" id="175306"/>
    <lineage>
        <taxon>Bacteria</taxon>
        <taxon>Bacillati</taxon>
        <taxon>Bacillota</taxon>
        <taxon>Bacilli</taxon>
        <taxon>Bacillales</taxon>
        <taxon>Bacillaceae</taxon>
        <taxon>Lentibacillus</taxon>
    </lineage>
</organism>
<dbReference type="EMBL" id="SRHY01000001">
    <property type="protein sequence ID" value="TFJ94757.1"/>
    <property type="molecule type" value="Genomic_DNA"/>
</dbReference>
<dbReference type="NCBIfam" id="NF010200">
    <property type="entry name" value="PRK13674.1-1"/>
    <property type="match status" value="1"/>
</dbReference>
<dbReference type="GO" id="GO:0046654">
    <property type="term" value="P:tetrahydrofolate biosynthetic process"/>
    <property type="evidence" value="ECO:0007669"/>
    <property type="project" value="UniProtKB-UniRule"/>
</dbReference>
<dbReference type="RefSeq" id="WP_135108400.1">
    <property type="nucleotide sequence ID" value="NZ_SRHY01000001.1"/>
</dbReference>
<dbReference type="PANTHER" id="PTHR36445:SF1">
    <property type="entry name" value="GTP CYCLOHYDROLASE MPTA"/>
    <property type="match status" value="1"/>
</dbReference>
<evidence type="ECO:0000256" key="1">
    <source>
        <dbReference type="ARBA" id="ARBA00022801"/>
    </source>
</evidence>
<gene>
    <name evidence="2" type="primary">folE2</name>
    <name evidence="4" type="ORF">E4U82_02260</name>
</gene>
<dbReference type="HAMAP" id="MF_01527_B">
    <property type="entry name" value="GTP_cyclohydrol_B"/>
    <property type="match status" value="1"/>
</dbReference>
<dbReference type="Gene3D" id="3.10.270.10">
    <property type="entry name" value="Urate Oxidase"/>
    <property type="match status" value="1"/>
</dbReference>
<dbReference type="Proteomes" id="UP000298484">
    <property type="component" value="Unassembled WGS sequence"/>
</dbReference>
<comment type="function">
    <text evidence="2">Converts GTP to 7,8-dihydroneopterin triphosphate.</text>
</comment>
<keyword evidence="1 2" id="KW-0378">Hydrolase</keyword>
<comment type="catalytic activity">
    <reaction evidence="2">
        <text>GTP + H2O = 7,8-dihydroneopterin 3'-triphosphate + formate + H(+)</text>
        <dbReference type="Rhea" id="RHEA:17473"/>
        <dbReference type="ChEBI" id="CHEBI:15377"/>
        <dbReference type="ChEBI" id="CHEBI:15378"/>
        <dbReference type="ChEBI" id="CHEBI:15740"/>
        <dbReference type="ChEBI" id="CHEBI:37565"/>
        <dbReference type="ChEBI" id="CHEBI:58462"/>
        <dbReference type="EC" id="3.5.4.16"/>
    </reaction>
</comment>
<dbReference type="InterPro" id="IPR003801">
    <property type="entry name" value="GTP_cyclohydrolase_FolE2/MptA"/>
</dbReference>
<evidence type="ECO:0000256" key="2">
    <source>
        <dbReference type="HAMAP-Rule" id="MF_01527"/>
    </source>
</evidence>
<comment type="similarity">
    <text evidence="2">Belongs to the GTP cyclohydrolase IV family.</text>
</comment>
<dbReference type="GO" id="GO:0003934">
    <property type="term" value="F:GTP cyclohydrolase I activity"/>
    <property type="evidence" value="ECO:0007669"/>
    <property type="project" value="UniProtKB-UniRule"/>
</dbReference>
<reference evidence="4 5" key="1">
    <citation type="submission" date="2019-03" db="EMBL/GenBank/DDBJ databases">
        <title>Genome sequence of Lentibacillus salicampi ATCC BAA-719.</title>
        <authorList>
            <person name="Maclea K.S."/>
            <person name="Simoes Junior M."/>
        </authorList>
    </citation>
    <scope>NUCLEOTIDE SEQUENCE [LARGE SCALE GENOMIC DNA]</scope>
    <source>
        <strain evidence="4 5">ATCC BAA-719</strain>
    </source>
</reference>